<dbReference type="RefSeq" id="WP_028795921.1">
    <property type="nucleotide sequence ID" value="NZ_FNBW01000010.1"/>
</dbReference>
<sequence>MTQAPWPETDGAAAITRAVTRGAARLFEDLGHAVVTELRLANGRRADIVALAPDGTVTIVEVKSGIPDFAADRKWVDYGPFCDRFFFAVSPDFPLERLPDPDTCGLIVADAWGAEILREAPVVRLAAARRKAITLRFAATAARRLRGLEDPRL</sequence>
<gene>
    <name evidence="1" type="ORF">SAMN05660686_03254</name>
</gene>
<comment type="caution">
    <text evidence="1">The sequence shown here is derived from an EMBL/GenBank/DDBJ whole genome shotgun (WGS) entry which is preliminary data.</text>
</comment>
<dbReference type="AlphaFoldDB" id="A0A8G2BJK6"/>
<proteinExistence type="predicted"/>
<reference evidence="1 2" key="1">
    <citation type="submission" date="2016-10" db="EMBL/GenBank/DDBJ databases">
        <authorList>
            <person name="Varghese N."/>
            <person name="Submissions S."/>
        </authorList>
    </citation>
    <scope>NUCLEOTIDE SEQUENCE [LARGE SCALE GENOMIC DNA]</scope>
    <source>
        <strain evidence="1 2">DSM 18839</strain>
    </source>
</reference>
<dbReference type="Proteomes" id="UP000198615">
    <property type="component" value="Unassembled WGS sequence"/>
</dbReference>
<evidence type="ECO:0000313" key="2">
    <source>
        <dbReference type="Proteomes" id="UP000198615"/>
    </source>
</evidence>
<evidence type="ECO:0008006" key="3">
    <source>
        <dbReference type="Google" id="ProtNLM"/>
    </source>
</evidence>
<accession>A0A8G2BJK6</accession>
<dbReference type="EMBL" id="FNBW01000010">
    <property type="protein sequence ID" value="SDG07675.1"/>
    <property type="molecule type" value="Genomic_DNA"/>
</dbReference>
<keyword evidence="2" id="KW-1185">Reference proteome</keyword>
<dbReference type="InterPro" id="IPR009394">
    <property type="entry name" value="MmcB-like"/>
</dbReference>
<name>A0A8G2BJK6_9PROT</name>
<organism evidence="1 2">
    <name type="scientific">Thalassobaculum litoreum DSM 18839</name>
    <dbReference type="NCBI Taxonomy" id="1123362"/>
    <lineage>
        <taxon>Bacteria</taxon>
        <taxon>Pseudomonadati</taxon>
        <taxon>Pseudomonadota</taxon>
        <taxon>Alphaproteobacteria</taxon>
        <taxon>Rhodospirillales</taxon>
        <taxon>Thalassobaculaceae</taxon>
        <taxon>Thalassobaculum</taxon>
    </lineage>
</organism>
<protein>
    <recommendedName>
        <fullName evidence="3">DNA repair protein MmcB-related protein</fullName>
    </recommendedName>
</protein>
<evidence type="ECO:0000313" key="1">
    <source>
        <dbReference type="EMBL" id="SDG07675.1"/>
    </source>
</evidence>
<dbReference type="PIRSF" id="PIRSF031796">
    <property type="entry name" value="UPC031796"/>
    <property type="match status" value="1"/>
</dbReference>
<dbReference type="OrthoDB" id="5194526at2"/>
<dbReference type="Pfam" id="PF06319">
    <property type="entry name" value="MmcB-like"/>
    <property type="match status" value="1"/>
</dbReference>